<keyword evidence="2" id="KW-1185">Reference proteome</keyword>
<dbReference type="Proteomes" id="UP000663720">
    <property type="component" value="Chromosome"/>
</dbReference>
<gene>
    <name evidence="1" type="ORF">dnl_22630</name>
</gene>
<dbReference type="RefSeq" id="WP_207691668.1">
    <property type="nucleotide sequence ID" value="NZ_CP061799.1"/>
</dbReference>
<reference evidence="1" key="1">
    <citation type="journal article" date="2021" name="Microb. Physiol.">
        <title>Proteogenomic Insights into the Physiology of Marine, Sulfate-Reducing, Filamentous Desulfonema limicola and Desulfonema magnum.</title>
        <authorList>
            <person name="Schnaars V."/>
            <person name="Wohlbrand L."/>
            <person name="Scheve S."/>
            <person name="Hinrichs C."/>
            <person name="Reinhardt R."/>
            <person name="Rabus R."/>
        </authorList>
    </citation>
    <scope>NUCLEOTIDE SEQUENCE</scope>
    <source>
        <strain evidence="1">5ac10</strain>
    </source>
</reference>
<evidence type="ECO:0000313" key="2">
    <source>
        <dbReference type="Proteomes" id="UP000663720"/>
    </source>
</evidence>
<organism evidence="1 2">
    <name type="scientific">Desulfonema limicola</name>
    <dbReference type="NCBI Taxonomy" id="45656"/>
    <lineage>
        <taxon>Bacteria</taxon>
        <taxon>Pseudomonadati</taxon>
        <taxon>Thermodesulfobacteriota</taxon>
        <taxon>Desulfobacteria</taxon>
        <taxon>Desulfobacterales</taxon>
        <taxon>Desulfococcaceae</taxon>
        <taxon>Desulfonema</taxon>
    </lineage>
</organism>
<dbReference type="KEGG" id="dli:dnl_22630"/>
<protein>
    <submittedName>
        <fullName evidence="1">Uncharacterized protein</fullName>
    </submittedName>
</protein>
<sequence length="382" mass="44669">MFILYWLEDFINRLIPPTEVSGSYVGNKFSVNSFEKLMRDLKEISYLNLRSKRDSHTYSFYFKGITMGNSWEAESLSRQKYVMDDYQHLPSKVKFVLEPDGKIEITVFDHLPAFSSEVEDYKKMYSKRLNHIKKILYHKANRASYSAGIEDSNSGISYVKNIKTYFNNIFKKNQKLCDKPWFDIESPDYLKLTLFDEKKEIIEVDSIKSLRVILSNSVELSDKIVLYQHWGSDIKSKEGIQCRVYSWLDKKTSKKIARIIKKSSIKNIILFFSAIESGSIRVFTDTLNSHQLDMLGLFWSLSGDNITDSKESISDIVYAVDRLSVKRLSILTGDFDNDCEMKFTEKLEKNKSLKYFSVFQKDENSKWPKIQTPIIENLIIER</sequence>
<name>A0A975GG87_9BACT</name>
<dbReference type="EMBL" id="CP061799">
    <property type="protein sequence ID" value="QTA79978.1"/>
    <property type="molecule type" value="Genomic_DNA"/>
</dbReference>
<proteinExistence type="predicted"/>
<dbReference type="AlphaFoldDB" id="A0A975GG87"/>
<evidence type="ECO:0000313" key="1">
    <source>
        <dbReference type="EMBL" id="QTA79978.1"/>
    </source>
</evidence>
<accession>A0A975GG87</accession>